<keyword evidence="3 7" id="KW-0132">Cell division</keyword>
<name>A0A1H7N5S8_STRJI</name>
<evidence type="ECO:0000256" key="5">
    <source>
        <dbReference type="ARBA" id="ARBA00023210"/>
    </source>
</evidence>
<keyword evidence="5" id="KW-0717">Septation</keyword>
<protein>
    <submittedName>
        <fullName evidence="7">Streptomyces sporulation and cell division protein, SsgA</fullName>
    </submittedName>
</protein>
<keyword evidence="8" id="KW-1185">Reference proteome</keyword>
<dbReference type="GO" id="GO:0030435">
    <property type="term" value="P:sporulation resulting in formation of a cellular spore"/>
    <property type="evidence" value="ECO:0007669"/>
    <property type="project" value="UniProtKB-KW"/>
</dbReference>
<dbReference type="GO" id="GO:0030428">
    <property type="term" value="C:cell septum"/>
    <property type="evidence" value="ECO:0007669"/>
    <property type="project" value="UniProtKB-SubCell"/>
</dbReference>
<keyword evidence="4" id="KW-0749">Sporulation</keyword>
<evidence type="ECO:0000313" key="8">
    <source>
        <dbReference type="Proteomes" id="UP000183015"/>
    </source>
</evidence>
<dbReference type="eggNOG" id="ENOG5031JXP">
    <property type="taxonomic scope" value="Bacteria"/>
</dbReference>
<dbReference type="Proteomes" id="UP000183015">
    <property type="component" value="Unassembled WGS sequence"/>
</dbReference>
<evidence type="ECO:0000313" key="7">
    <source>
        <dbReference type="EMBL" id="SEL18368.1"/>
    </source>
</evidence>
<dbReference type="Gene3D" id="2.30.31.20">
    <property type="entry name" value="Sporulation-specific cell division protein SsgB"/>
    <property type="match status" value="1"/>
</dbReference>
<comment type="similarity">
    <text evidence="2">Belongs to the SsgA family.</text>
</comment>
<comment type="subcellular location">
    <subcellularLocation>
        <location evidence="1">Cell septum</location>
    </subcellularLocation>
</comment>
<evidence type="ECO:0000256" key="3">
    <source>
        <dbReference type="ARBA" id="ARBA00022618"/>
    </source>
</evidence>
<accession>A0A1H7N5S8</accession>
<dbReference type="EMBL" id="FOAZ01000006">
    <property type="protein sequence ID" value="SEL18368.1"/>
    <property type="molecule type" value="Genomic_DNA"/>
</dbReference>
<dbReference type="RefSeq" id="WP_042447129.1">
    <property type="nucleotide sequence ID" value="NZ_BBPN01000012.1"/>
</dbReference>
<dbReference type="InterPro" id="IPR006776">
    <property type="entry name" value="SsgB"/>
</dbReference>
<dbReference type="Pfam" id="PF04686">
    <property type="entry name" value="SsgA"/>
    <property type="match status" value="1"/>
</dbReference>
<dbReference type="GO" id="GO:0000917">
    <property type="term" value="P:division septum assembly"/>
    <property type="evidence" value="ECO:0007669"/>
    <property type="project" value="UniProtKB-KW"/>
</dbReference>
<reference evidence="8" key="1">
    <citation type="submission" date="2016-10" db="EMBL/GenBank/DDBJ databases">
        <authorList>
            <person name="Varghese N."/>
        </authorList>
    </citation>
    <scope>NUCLEOTIDE SEQUENCE [LARGE SCALE GENOMIC DNA]</scope>
    <source>
        <strain evidence="8">DSM 45096 / BCRC 16803 / CGMCC 4.1857 / CIP 109030 / JCM 12277 / KCTC 19219 / NBRC 100920 / 33214</strain>
    </source>
</reference>
<dbReference type="OrthoDB" id="3853096at2"/>
<sequence>MFTEIEHPVTLVLVDPSARGVRVPARLTYRRRDPFAVRLSFPGIFGPDLGDLTWLLSLEMLEAGLFAPVGEADVRVVPSPSGVLRLHLRSGRAEAVLEAPTPDVALFLRACRACVPPGEESAVYDWDHAWDDVLGRERS</sequence>
<evidence type="ECO:0000256" key="6">
    <source>
        <dbReference type="ARBA" id="ARBA00023306"/>
    </source>
</evidence>
<dbReference type="STRING" id="235985.SAMN05414137_106205"/>
<evidence type="ECO:0000256" key="1">
    <source>
        <dbReference type="ARBA" id="ARBA00004431"/>
    </source>
</evidence>
<gene>
    <name evidence="7" type="ORF">SAMN05414137_106205</name>
</gene>
<evidence type="ECO:0000256" key="4">
    <source>
        <dbReference type="ARBA" id="ARBA00022969"/>
    </source>
</evidence>
<keyword evidence="6" id="KW-0131">Cell cycle</keyword>
<dbReference type="AlphaFoldDB" id="A0A1H7N5S8"/>
<organism evidence="7 8">
    <name type="scientific">Streptacidiphilus jiangxiensis</name>
    <dbReference type="NCBI Taxonomy" id="235985"/>
    <lineage>
        <taxon>Bacteria</taxon>
        <taxon>Bacillati</taxon>
        <taxon>Actinomycetota</taxon>
        <taxon>Actinomycetes</taxon>
        <taxon>Kitasatosporales</taxon>
        <taxon>Streptomycetaceae</taxon>
        <taxon>Streptacidiphilus</taxon>
    </lineage>
</organism>
<evidence type="ECO:0000256" key="2">
    <source>
        <dbReference type="ARBA" id="ARBA00009323"/>
    </source>
</evidence>
<dbReference type="InterPro" id="IPR038658">
    <property type="entry name" value="SsgB_sf"/>
</dbReference>
<proteinExistence type="inferred from homology"/>